<evidence type="ECO:0000313" key="5">
    <source>
        <dbReference type="Proteomes" id="UP001141933"/>
    </source>
</evidence>
<feature type="chain" id="PRO_5046154388" evidence="1">
    <location>
        <begin position="26"/>
        <end position="874"/>
    </location>
</feature>
<comment type="caution">
    <text evidence="4">The sequence shown here is derived from an EMBL/GenBank/DDBJ whole genome shotgun (WGS) entry which is preliminary data.</text>
</comment>
<keyword evidence="1" id="KW-0732">Signal</keyword>
<dbReference type="InterPro" id="IPR059177">
    <property type="entry name" value="GH29D-like_dom"/>
</dbReference>
<dbReference type="Pfam" id="PF00754">
    <property type="entry name" value="F5_F8_type_C"/>
    <property type="match status" value="1"/>
</dbReference>
<feature type="signal peptide" evidence="1">
    <location>
        <begin position="1"/>
        <end position="25"/>
    </location>
</feature>
<gene>
    <name evidence="4" type="ORF">O6P32_07115</name>
</gene>
<dbReference type="InterPro" id="IPR000421">
    <property type="entry name" value="FA58C"/>
</dbReference>
<organism evidence="4 5">
    <name type="scientific">Phocaeicola acetigenes</name>
    <dbReference type="NCBI Taxonomy" id="3016083"/>
    <lineage>
        <taxon>Bacteria</taxon>
        <taxon>Pseudomonadati</taxon>
        <taxon>Bacteroidota</taxon>
        <taxon>Bacteroidia</taxon>
        <taxon>Bacteroidales</taxon>
        <taxon>Bacteroidaceae</taxon>
        <taxon>Phocaeicola</taxon>
    </lineage>
</organism>
<accession>A0ABT4PHF2</accession>
<dbReference type="Gene3D" id="2.60.120.260">
    <property type="entry name" value="Galactose-binding domain-like"/>
    <property type="match status" value="2"/>
</dbReference>
<dbReference type="Pfam" id="PF13290">
    <property type="entry name" value="CHB_HEX_C_1"/>
    <property type="match status" value="1"/>
</dbReference>
<evidence type="ECO:0000259" key="3">
    <source>
        <dbReference type="Pfam" id="PF13290"/>
    </source>
</evidence>
<sequence length="874" mass="97269">MNIYKLLIVWACMSILSAFCSVVYAGEVKVISRMNYYTNEAKAEILVCLPEEENVPYTVAEWEGNKVALHKGVNVLSIPMSSLKKGNNTCAVELKSETETEQYPVEVLCLPAKANEVKIDRLTGALRVEGWQWMPVGFYSSLNGRNFDFLRSEVTQGINLYSPYHNITEDNRADRMAYLDLCAQLGIKVNYNVCSLAGSQGVGLNIKATQEEKLAALREEILRVKDHPALLSYYIADEPDGQGVSPEVLKRSYDLIHELDPYHPVSVVIISSLPARRYADTYDIIMADPYPIPNGPASSASDMIREIYEQMRYEKAVWLVPQVFGGGEIWTREPSAREVRAMVYGSVLEGARGVQGFHRMPDSGSPLLWNGFKEVAVELQQIAPYLYDAYSYKVQVGEGLLARVFHREGRLLAVVQNMQNKPREIAVSLKEQVADGTPVQVIFEDREVVVKNGQFSDILAPFATGVYKIKPVKEASAVVAGNLSVNPSFELSVEAGQMTGGSGGAGGKGATLMPDTRVAFDGETSLRLHNPFPDAGAARGLFPIDNESDRTYILSVWARTDQRTLDLHRAKGTKLTFKLALGSLGEKEFELTDTAWTRFQLVCPPREYKRTHHGGAAGSITLRGEGTAWFDLVQITPELSILPQRTADGKGFMVSMDCYLEGGEIRYTTDGSEPSKRSSLYQSPFEVRSVKTIRARVYDKDGKAYAEESQTIAAHKALDAKVTYLKPYSPKYTAGGDGAMTDGRFAPLNAQAPLWHGYIGNDIDLVVDLGSVQRINRVSLGFMQSLTAWVMPPKEVEVLVSEDGENFRSVKKIRYGEARQGAGEYDYIRIPFTFEKLKKDARYVRIKAVHPQTLPSWHRVQGESWMFIDEVVIE</sequence>
<dbReference type="InterPro" id="IPR008979">
    <property type="entry name" value="Galactose-bd-like_sf"/>
</dbReference>
<dbReference type="EMBL" id="JAPZVM010000004">
    <property type="protein sequence ID" value="MCZ8372481.1"/>
    <property type="molecule type" value="Genomic_DNA"/>
</dbReference>
<dbReference type="Gene3D" id="3.20.20.80">
    <property type="entry name" value="Glycosidases"/>
    <property type="match status" value="1"/>
</dbReference>
<proteinExistence type="predicted"/>
<dbReference type="RefSeq" id="WP_269877683.1">
    <property type="nucleotide sequence ID" value="NZ_JAPZVM010000004.1"/>
</dbReference>
<name>A0ABT4PHF2_9BACT</name>
<evidence type="ECO:0000259" key="2">
    <source>
        <dbReference type="Pfam" id="PF00754"/>
    </source>
</evidence>
<evidence type="ECO:0000256" key="1">
    <source>
        <dbReference type="SAM" id="SignalP"/>
    </source>
</evidence>
<keyword evidence="5" id="KW-1185">Reference proteome</keyword>
<dbReference type="InterPro" id="IPR017853">
    <property type="entry name" value="GH"/>
</dbReference>
<protein>
    <submittedName>
        <fullName evidence="4">Chitobiase/beta-hexosaminidase C-terminal domain-containing protein</fullName>
    </submittedName>
</protein>
<dbReference type="SUPFAM" id="SSF49785">
    <property type="entry name" value="Galactose-binding domain-like"/>
    <property type="match status" value="1"/>
</dbReference>
<reference evidence="4" key="1">
    <citation type="submission" date="2022-12" db="EMBL/GenBank/DDBJ databases">
        <title>Phocaeicola acetigenes sp. nov., isolated feces from a healthy human.</title>
        <authorList>
            <person name="Do H."/>
            <person name="Ha Y.B."/>
            <person name="Kim J.-S."/>
            <person name="Suh M.K."/>
            <person name="Kim H.S."/>
            <person name="Lee J.-S."/>
        </authorList>
    </citation>
    <scope>NUCLEOTIDE SEQUENCE</scope>
    <source>
        <strain evidence="4">KGMB11183</strain>
    </source>
</reference>
<evidence type="ECO:0000313" key="4">
    <source>
        <dbReference type="EMBL" id="MCZ8372481.1"/>
    </source>
</evidence>
<feature type="domain" description="F5/8 type C" evidence="2">
    <location>
        <begin position="751"/>
        <end position="853"/>
    </location>
</feature>
<dbReference type="SUPFAM" id="SSF51445">
    <property type="entry name" value="(Trans)glycosidases"/>
    <property type="match status" value="1"/>
</dbReference>
<dbReference type="Proteomes" id="UP001141933">
    <property type="component" value="Unassembled WGS sequence"/>
</dbReference>
<feature type="domain" description="GH29D-like beta-sandwich" evidence="3">
    <location>
        <begin position="653"/>
        <end position="704"/>
    </location>
</feature>